<proteinExistence type="predicted"/>
<keyword evidence="1" id="KW-0812">Transmembrane</keyword>
<gene>
    <name evidence="2" type="ORF">HERI1096_LOCUS18037</name>
</gene>
<feature type="transmembrane region" description="Helical" evidence="1">
    <location>
        <begin position="28"/>
        <end position="53"/>
    </location>
</feature>
<dbReference type="EMBL" id="HBHX01032396">
    <property type="protein sequence ID" value="CAE0117338.1"/>
    <property type="molecule type" value="Transcribed_RNA"/>
</dbReference>
<reference evidence="2" key="1">
    <citation type="submission" date="2021-01" db="EMBL/GenBank/DDBJ databases">
        <authorList>
            <person name="Corre E."/>
            <person name="Pelletier E."/>
            <person name="Niang G."/>
            <person name="Scheremetjew M."/>
            <person name="Finn R."/>
            <person name="Kale V."/>
            <person name="Holt S."/>
            <person name="Cochrane G."/>
            <person name="Meng A."/>
            <person name="Brown T."/>
            <person name="Cohen L."/>
        </authorList>
    </citation>
    <scope>NUCLEOTIDE SEQUENCE</scope>
    <source>
        <strain evidence="2">CCMP281</strain>
    </source>
</reference>
<evidence type="ECO:0000313" key="2">
    <source>
        <dbReference type="EMBL" id="CAE0117338.1"/>
    </source>
</evidence>
<dbReference type="AlphaFoldDB" id="A0A7S3AYG9"/>
<feature type="transmembrane region" description="Helical" evidence="1">
    <location>
        <begin position="65"/>
        <end position="85"/>
    </location>
</feature>
<evidence type="ECO:0000256" key="1">
    <source>
        <dbReference type="SAM" id="Phobius"/>
    </source>
</evidence>
<protein>
    <submittedName>
        <fullName evidence="2">Uncharacterized protein</fullName>
    </submittedName>
</protein>
<name>A0A7S3AYG9_9EUKA</name>
<keyword evidence="1" id="KW-1133">Transmembrane helix</keyword>
<organism evidence="2">
    <name type="scientific">Haptolina ericina</name>
    <dbReference type="NCBI Taxonomy" id="156174"/>
    <lineage>
        <taxon>Eukaryota</taxon>
        <taxon>Haptista</taxon>
        <taxon>Haptophyta</taxon>
        <taxon>Prymnesiophyceae</taxon>
        <taxon>Prymnesiales</taxon>
        <taxon>Prymnesiaceae</taxon>
        <taxon>Haptolina</taxon>
    </lineage>
</organism>
<accession>A0A7S3AYG9</accession>
<sequence length="105" mass="11856">MTALNSDAQQMLPNTRRRRRRFRCRERTFQIIHQICKILMSIAISYGFVLYLATQDPSVLTTASAGGGFVAFIWIITLTIGAAIYGCDTMWTGVVYVPPGKHRDE</sequence>
<keyword evidence="1" id="KW-0472">Membrane</keyword>